<evidence type="ECO:0000313" key="3">
    <source>
        <dbReference type="Proteomes" id="UP000241444"/>
    </source>
</evidence>
<evidence type="ECO:0000313" key="2">
    <source>
        <dbReference type="EMBL" id="PSH65701.1"/>
    </source>
</evidence>
<gene>
    <name evidence="2" type="ORF">CU102_19630</name>
</gene>
<protein>
    <recommendedName>
        <fullName evidence="4">Alpha/beta hydrolase</fullName>
    </recommendedName>
</protein>
<organism evidence="2 3">
    <name type="scientific">Phyllobacterium brassicacearum</name>
    <dbReference type="NCBI Taxonomy" id="314235"/>
    <lineage>
        <taxon>Bacteria</taxon>
        <taxon>Pseudomonadati</taxon>
        <taxon>Pseudomonadota</taxon>
        <taxon>Alphaproteobacteria</taxon>
        <taxon>Hyphomicrobiales</taxon>
        <taxon>Phyllobacteriaceae</taxon>
        <taxon>Phyllobacterium</taxon>
    </lineage>
</organism>
<feature type="region of interest" description="Disordered" evidence="1">
    <location>
        <begin position="1"/>
        <end position="23"/>
    </location>
</feature>
<reference evidence="3" key="1">
    <citation type="submission" date="2017-11" db="EMBL/GenBank/DDBJ databases">
        <authorList>
            <person name="Kuznetsova I."/>
            <person name="Sazanova A."/>
            <person name="Chirak E."/>
            <person name="Safronova V."/>
            <person name="Willems A."/>
        </authorList>
    </citation>
    <scope>NUCLEOTIDE SEQUENCE [LARGE SCALE GENOMIC DNA]</scope>
    <source>
        <strain evidence="3">STM 196</strain>
    </source>
</reference>
<sequence length="84" mass="9501">MPIRRDKLRKDGEGAWPRKLPANPQTDFATLKAEEVSRETAENWPSKTVRKNPSRSVPVFAHGFNNRFEDAVWSAMNECSDAVG</sequence>
<name>A0A2P7BGS7_9HYPH</name>
<proteinExistence type="predicted"/>
<dbReference type="AlphaFoldDB" id="A0A2P7BGS7"/>
<keyword evidence="3" id="KW-1185">Reference proteome</keyword>
<dbReference type="Proteomes" id="UP000241444">
    <property type="component" value="Unassembled WGS sequence"/>
</dbReference>
<dbReference type="EMBL" id="PGGO01000016">
    <property type="protein sequence ID" value="PSH65701.1"/>
    <property type="molecule type" value="Genomic_DNA"/>
</dbReference>
<dbReference type="InterPro" id="IPR010297">
    <property type="entry name" value="DUF900_hydrolase"/>
</dbReference>
<comment type="caution">
    <text evidence="2">The sequence shown here is derived from an EMBL/GenBank/DDBJ whole genome shotgun (WGS) entry which is preliminary data.</text>
</comment>
<evidence type="ECO:0000256" key="1">
    <source>
        <dbReference type="SAM" id="MobiDB-lite"/>
    </source>
</evidence>
<evidence type="ECO:0008006" key="4">
    <source>
        <dbReference type="Google" id="ProtNLM"/>
    </source>
</evidence>
<accession>A0A2P7BGS7</accession>
<dbReference type="Pfam" id="PF05990">
    <property type="entry name" value="DUF900"/>
    <property type="match status" value="1"/>
</dbReference>
<feature type="compositionally biased region" description="Basic and acidic residues" evidence="1">
    <location>
        <begin position="1"/>
        <end position="13"/>
    </location>
</feature>
<feature type="region of interest" description="Disordered" evidence="1">
    <location>
        <begin position="35"/>
        <end position="56"/>
    </location>
</feature>